<accession>A0A841PTX1</accession>
<comment type="caution">
    <text evidence="2">The sequence shown here is derived from an EMBL/GenBank/DDBJ whole genome shotgun (WGS) entry which is preliminary data.</text>
</comment>
<protein>
    <recommendedName>
        <fullName evidence="1">IrrE N-terminal-like domain-containing protein</fullName>
    </recommendedName>
</protein>
<gene>
    <name evidence="2" type="ORF">HNR44_001729</name>
</gene>
<feature type="domain" description="IrrE N-terminal-like" evidence="1">
    <location>
        <begin position="32"/>
        <end position="109"/>
    </location>
</feature>
<organism evidence="2 3">
    <name type="scientific">Geomicrobium halophilum</name>
    <dbReference type="NCBI Taxonomy" id="549000"/>
    <lineage>
        <taxon>Bacteria</taxon>
        <taxon>Bacillati</taxon>
        <taxon>Bacillota</taxon>
        <taxon>Bacilli</taxon>
        <taxon>Bacillales</taxon>
        <taxon>Geomicrobium</taxon>
    </lineage>
</organism>
<proteinExistence type="predicted"/>
<evidence type="ECO:0000313" key="2">
    <source>
        <dbReference type="EMBL" id="MBB6449751.1"/>
    </source>
</evidence>
<evidence type="ECO:0000313" key="3">
    <source>
        <dbReference type="Proteomes" id="UP000568839"/>
    </source>
</evidence>
<dbReference type="EMBL" id="JACHHJ010000002">
    <property type="protein sequence ID" value="MBB6449751.1"/>
    <property type="molecule type" value="Genomic_DNA"/>
</dbReference>
<dbReference type="Proteomes" id="UP000568839">
    <property type="component" value="Unassembled WGS sequence"/>
</dbReference>
<dbReference type="RefSeq" id="WP_184403712.1">
    <property type="nucleotide sequence ID" value="NZ_JACHHJ010000002.1"/>
</dbReference>
<reference evidence="2 3" key="1">
    <citation type="submission" date="2020-08" db="EMBL/GenBank/DDBJ databases">
        <title>Genomic Encyclopedia of Type Strains, Phase IV (KMG-IV): sequencing the most valuable type-strain genomes for metagenomic binning, comparative biology and taxonomic classification.</title>
        <authorList>
            <person name="Goeker M."/>
        </authorList>
    </citation>
    <scope>NUCLEOTIDE SEQUENCE [LARGE SCALE GENOMIC DNA]</scope>
    <source>
        <strain evidence="2 3">DSM 21769</strain>
    </source>
</reference>
<name>A0A841PTX1_9BACL</name>
<sequence>MNITSPGQLKIKPIADRLGIRLYFGKTNMRFYNYIVIQKSNAQKEWQDFGHEVTHHLIHAGNQIYMHPLFKQLQEYQANYFAYHFCAPTFMINDLSEVSPHILATHFCLEHEFAWQRFRMYQNKLYDERKRYYVL</sequence>
<dbReference type="InterPro" id="IPR010359">
    <property type="entry name" value="IrrE_HExxH"/>
</dbReference>
<keyword evidence="3" id="KW-1185">Reference proteome</keyword>
<dbReference type="Pfam" id="PF06114">
    <property type="entry name" value="Peptidase_M78"/>
    <property type="match status" value="1"/>
</dbReference>
<evidence type="ECO:0000259" key="1">
    <source>
        <dbReference type="Pfam" id="PF06114"/>
    </source>
</evidence>
<dbReference type="AlphaFoldDB" id="A0A841PTX1"/>